<evidence type="ECO:0000313" key="2">
    <source>
        <dbReference type="Proteomes" id="UP001530400"/>
    </source>
</evidence>
<dbReference type="Gene3D" id="3.40.50.300">
    <property type="entry name" value="P-loop containing nucleotide triphosphate hydrolases"/>
    <property type="match status" value="1"/>
</dbReference>
<protein>
    <recommendedName>
        <fullName evidence="3">DNA recombination and repair protein Rad51-like C-terminal domain-containing protein</fullName>
    </recommendedName>
</protein>
<comment type="caution">
    <text evidence="1">The sequence shown here is derived from an EMBL/GenBank/DDBJ whole genome shotgun (WGS) entry which is preliminary data.</text>
</comment>
<accession>A0ABD3NI47</accession>
<sequence length="496" mass="55165">MNDEITSDSDYDNPYTETALDWHHRSLQRLARRRCGLESSSSDESLDDLELNEYDNADGDFGDTILSRWVDSYPLIAARCSLFTQPQSGRRSVRDQEAKSLRRLLRKVSGKGNEKSNDANVSSEEMKYHQLVANSILPKGLGVSFVDAALSRSVVVKQPPVGGQQHKKTLCQTVLEMNGPARSGMTSILIASAARYVANTSNIFINIQDLSNPSINFKTAGRFISPYTVINDFSPNSNKQQKMTSTLKTTAEPRVVYLDLEHGVHATKLILSVRDAVLHRWEETSLARKWRRQQLDVHRTSDGMLGTSNCSYEVDAAKEHHQIERAISSCLGRIHVIQPRDFTYLSLVATIESLSKRLDDDKRALDDAQQPPMLLVIDSISTLDACTRAQEGLPTVSGSAGGSGLSERNEFYRQLTRLHDEHEVVIMGSSKRVHSNEGDCSGSIWDKMVTHRLGLHHVADGTDEQRKGYDFVATVKNIQGDASVYPYSVSNSGVHS</sequence>
<dbReference type="Proteomes" id="UP001530400">
    <property type="component" value="Unassembled WGS sequence"/>
</dbReference>
<name>A0ABD3NI47_9STRA</name>
<reference evidence="1 2" key="1">
    <citation type="submission" date="2024-10" db="EMBL/GenBank/DDBJ databases">
        <title>Updated reference genomes for cyclostephanoid diatoms.</title>
        <authorList>
            <person name="Roberts W.R."/>
            <person name="Alverson A.J."/>
        </authorList>
    </citation>
    <scope>NUCLEOTIDE SEQUENCE [LARGE SCALE GENOMIC DNA]</scope>
    <source>
        <strain evidence="1 2">AJA010-31</strain>
    </source>
</reference>
<dbReference type="EMBL" id="JALLPJ020001261">
    <property type="protein sequence ID" value="KAL3772755.1"/>
    <property type="molecule type" value="Genomic_DNA"/>
</dbReference>
<dbReference type="AlphaFoldDB" id="A0ABD3NI47"/>
<evidence type="ECO:0008006" key="3">
    <source>
        <dbReference type="Google" id="ProtNLM"/>
    </source>
</evidence>
<dbReference type="InterPro" id="IPR027417">
    <property type="entry name" value="P-loop_NTPase"/>
</dbReference>
<organism evidence="1 2">
    <name type="scientific">Cyclotella atomus</name>
    <dbReference type="NCBI Taxonomy" id="382360"/>
    <lineage>
        <taxon>Eukaryota</taxon>
        <taxon>Sar</taxon>
        <taxon>Stramenopiles</taxon>
        <taxon>Ochrophyta</taxon>
        <taxon>Bacillariophyta</taxon>
        <taxon>Coscinodiscophyceae</taxon>
        <taxon>Thalassiosirophycidae</taxon>
        <taxon>Stephanodiscales</taxon>
        <taxon>Stephanodiscaceae</taxon>
        <taxon>Cyclotella</taxon>
    </lineage>
</organism>
<proteinExistence type="predicted"/>
<keyword evidence="2" id="KW-1185">Reference proteome</keyword>
<evidence type="ECO:0000313" key="1">
    <source>
        <dbReference type="EMBL" id="KAL3772755.1"/>
    </source>
</evidence>
<gene>
    <name evidence="1" type="ORF">ACHAWO_004117</name>
</gene>